<dbReference type="PANTHER" id="PTHR43179:SF7">
    <property type="entry name" value="RHAMNOSYLTRANSFERASE WBBL"/>
    <property type="match status" value="1"/>
</dbReference>
<accession>A0A931D6P5</accession>
<keyword evidence="3" id="KW-1185">Reference proteome</keyword>
<evidence type="ECO:0000313" key="3">
    <source>
        <dbReference type="Proteomes" id="UP000625033"/>
    </source>
</evidence>
<dbReference type="Proteomes" id="UP000625033">
    <property type="component" value="Unassembled WGS sequence"/>
</dbReference>
<comment type="caution">
    <text evidence="2">The sequence shown here is derived from an EMBL/GenBank/DDBJ whole genome shotgun (WGS) entry which is preliminary data.</text>
</comment>
<name>A0A931D6P5_9MICC</name>
<dbReference type="PANTHER" id="PTHR43179">
    <property type="entry name" value="RHAMNOSYLTRANSFERASE WBBL"/>
    <property type="match status" value="1"/>
</dbReference>
<proteinExistence type="predicted"/>
<feature type="domain" description="Glycosyltransferase 2-like" evidence="1">
    <location>
        <begin position="4"/>
        <end position="101"/>
    </location>
</feature>
<dbReference type="InterPro" id="IPR001173">
    <property type="entry name" value="Glyco_trans_2-like"/>
</dbReference>
<protein>
    <submittedName>
        <fullName evidence="2">GT2 family glycosyltransferase</fullName>
    </submittedName>
</protein>
<evidence type="ECO:0000313" key="2">
    <source>
        <dbReference type="EMBL" id="MBG6085439.1"/>
    </source>
</evidence>
<evidence type="ECO:0000259" key="1">
    <source>
        <dbReference type="Pfam" id="PF00535"/>
    </source>
</evidence>
<dbReference type="RefSeq" id="WP_196836625.1">
    <property type="nucleotide sequence ID" value="NZ_JADOTZ010000001.1"/>
</dbReference>
<dbReference type="Gene3D" id="3.90.550.10">
    <property type="entry name" value="Spore Coat Polysaccharide Biosynthesis Protein SpsA, Chain A"/>
    <property type="match status" value="1"/>
</dbReference>
<organism evidence="2 3">
    <name type="scientific">Zhihengliuella flava</name>
    <dbReference type="NCBI Taxonomy" id="1285193"/>
    <lineage>
        <taxon>Bacteria</taxon>
        <taxon>Bacillati</taxon>
        <taxon>Actinomycetota</taxon>
        <taxon>Actinomycetes</taxon>
        <taxon>Micrococcales</taxon>
        <taxon>Micrococcaceae</taxon>
        <taxon>Zhihengliuella</taxon>
    </lineage>
</organism>
<dbReference type="EMBL" id="JADOTZ010000001">
    <property type="protein sequence ID" value="MBG6085439.1"/>
    <property type="molecule type" value="Genomic_DNA"/>
</dbReference>
<dbReference type="InterPro" id="IPR029044">
    <property type="entry name" value="Nucleotide-diphossugar_trans"/>
</dbReference>
<sequence length="301" mass="32682">MNISVIYVAYNTPHELIATSIESVRAAAQAAEVTTEILIVNNGGLIDSSEQNFDARVIGDGTNLGFGQAVNQGVAAASGDYILLMNPDSRTRIDFFTQLINSKIPFTANALTGALLVNNGVPQVHAYNVWFSSIALALKKKRWRAQLAEWITAGQLVSVDRLCGAGLFGPRRLLTELGPFDDAFFLYGEDVDLSLRAKARGASLALIPTAVIEHEAGTSSLKASHLVERARIDAHLRLVSIHRGYLASLLARAESLIVTLAGTALTKSASPRTERLARLAELRRWGLRRSVERFSPTMMAR</sequence>
<dbReference type="SUPFAM" id="SSF53448">
    <property type="entry name" value="Nucleotide-diphospho-sugar transferases"/>
    <property type="match status" value="1"/>
</dbReference>
<reference evidence="2" key="1">
    <citation type="submission" date="2020-11" db="EMBL/GenBank/DDBJ databases">
        <title>Sequencing the genomes of 1000 actinobacteria strains.</title>
        <authorList>
            <person name="Klenk H.-P."/>
        </authorList>
    </citation>
    <scope>NUCLEOTIDE SEQUENCE</scope>
    <source>
        <strain evidence="2">DSM 26152</strain>
    </source>
</reference>
<dbReference type="Pfam" id="PF00535">
    <property type="entry name" value="Glycos_transf_2"/>
    <property type="match status" value="1"/>
</dbReference>
<gene>
    <name evidence="2" type="ORF">IW252_002206</name>
</gene>
<dbReference type="AlphaFoldDB" id="A0A931D6P5"/>